<organism evidence="1 2">
    <name type="scientific">Schistosoma margrebowiei</name>
    <dbReference type="NCBI Taxonomy" id="48269"/>
    <lineage>
        <taxon>Eukaryota</taxon>
        <taxon>Metazoa</taxon>
        <taxon>Spiralia</taxon>
        <taxon>Lophotrochozoa</taxon>
        <taxon>Platyhelminthes</taxon>
        <taxon>Trematoda</taxon>
        <taxon>Digenea</taxon>
        <taxon>Strigeidida</taxon>
        <taxon>Schistosomatoidea</taxon>
        <taxon>Schistosomatidae</taxon>
        <taxon>Schistosoma</taxon>
    </lineage>
</organism>
<dbReference type="GO" id="GO:0005634">
    <property type="term" value="C:nucleus"/>
    <property type="evidence" value="ECO:0007669"/>
    <property type="project" value="TreeGrafter"/>
</dbReference>
<dbReference type="InterPro" id="IPR016024">
    <property type="entry name" value="ARM-type_fold"/>
</dbReference>
<dbReference type="SUPFAM" id="SSF48371">
    <property type="entry name" value="ARM repeat"/>
    <property type="match status" value="1"/>
</dbReference>
<dbReference type="PANTHER" id="PTHR12048">
    <property type="entry name" value="CCAAT-BINDING FACTOR-RELATED"/>
    <property type="match status" value="1"/>
</dbReference>
<dbReference type="AlphaFoldDB" id="A0A183MAY3"/>
<protein>
    <submittedName>
        <fullName evidence="1">Uncharacterized protein</fullName>
    </submittedName>
</protein>
<sequence>MALKSKSGQDYMCAMAYLVNSYPLYAIRFLDNLLSFVSPSKKRDCFKSLDILSHLFCSLIPKNRSLISVANRPSHVLEKVDTPSSKENILCLWHFEDELKAVYLRFIKASEKLLLSDCVDNFKRKALGILGSLVQKQENQTLILNIIINKLGDRSKEFASAVIHKLRLIAGISSDFLHLVVQEVRSFLFRPNLLERSKYYAISLLSCLELKSSSRGSGTDTNISSVASTLIKIYMSFFRSLANSKEIPERLTTILLSGLCRVAPFISGKCHSYGYRNYFSLFIYLNT</sequence>
<reference evidence="1 2" key="1">
    <citation type="submission" date="2018-11" db="EMBL/GenBank/DDBJ databases">
        <authorList>
            <consortium name="Pathogen Informatics"/>
        </authorList>
    </citation>
    <scope>NUCLEOTIDE SEQUENCE [LARGE SCALE GENOMIC DNA]</scope>
    <source>
        <strain evidence="1 2">Zambia</strain>
    </source>
</reference>
<proteinExistence type="predicted"/>
<evidence type="ECO:0000313" key="1">
    <source>
        <dbReference type="EMBL" id="VDP04478.1"/>
    </source>
</evidence>
<dbReference type="InterPro" id="IPR040155">
    <property type="entry name" value="CEBPZ/Mak21-like"/>
</dbReference>
<accession>A0A183MAY3</accession>
<dbReference type="PANTHER" id="PTHR12048:SF0">
    <property type="entry name" value="CCAAT_ENHANCER-BINDING PROTEIN ZETA"/>
    <property type="match status" value="1"/>
</dbReference>
<gene>
    <name evidence="1" type="ORF">SMRZ_LOCUS13209</name>
</gene>
<evidence type="ECO:0000313" key="2">
    <source>
        <dbReference type="Proteomes" id="UP000277204"/>
    </source>
</evidence>
<dbReference type="EMBL" id="UZAI01009352">
    <property type="protein sequence ID" value="VDP04478.1"/>
    <property type="molecule type" value="Genomic_DNA"/>
</dbReference>
<dbReference type="Proteomes" id="UP000277204">
    <property type="component" value="Unassembled WGS sequence"/>
</dbReference>
<keyword evidence="2" id="KW-1185">Reference proteome</keyword>
<dbReference type="STRING" id="48269.A0A183MAY3"/>
<name>A0A183MAY3_9TREM</name>